<accession>A0A1M5WMD3</accession>
<dbReference type="OrthoDB" id="1444072at2"/>
<name>A0A1M5WMD3_9FLAO</name>
<keyword evidence="1" id="KW-1133">Transmembrane helix</keyword>
<evidence type="ECO:0000313" key="3">
    <source>
        <dbReference type="Proteomes" id="UP000184109"/>
    </source>
</evidence>
<reference evidence="3" key="1">
    <citation type="submission" date="2016-11" db="EMBL/GenBank/DDBJ databases">
        <authorList>
            <person name="Varghese N."/>
            <person name="Submissions S."/>
        </authorList>
    </citation>
    <scope>NUCLEOTIDE SEQUENCE [LARGE SCALE GENOMIC DNA]</scope>
    <source>
        <strain evidence="3">DSM 100572</strain>
    </source>
</reference>
<protein>
    <recommendedName>
        <fullName evidence="4">DUF2975 domain-containing protein</fullName>
    </recommendedName>
</protein>
<organism evidence="2 3">
    <name type="scientific">Wenyingzhuangia marina</name>
    <dbReference type="NCBI Taxonomy" id="1195760"/>
    <lineage>
        <taxon>Bacteria</taxon>
        <taxon>Pseudomonadati</taxon>
        <taxon>Bacteroidota</taxon>
        <taxon>Flavobacteriia</taxon>
        <taxon>Flavobacteriales</taxon>
        <taxon>Flavobacteriaceae</taxon>
        <taxon>Wenyingzhuangia</taxon>
    </lineage>
</organism>
<dbReference type="Pfam" id="PF11188">
    <property type="entry name" value="DUF2975"/>
    <property type="match status" value="1"/>
</dbReference>
<dbReference type="RefSeq" id="WP_073122034.1">
    <property type="nucleotide sequence ID" value="NZ_BMEN01000005.1"/>
</dbReference>
<evidence type="ECO:0000313" key="2">
    <source>
        <dbReference type="EMBL" id="SHH88669.1"/>
    </source>
</evidence>
<keyword evidence="3" id="KW-1185">Reference proteome</keyword>
<dbReference type="InterPro" id="IPR021354">
    <property type="entry name" value="DUF2975"/>
</dbReference>
<keyword evidence="1" id="KW-0812">Transmembrane</keyword>
<evidence type="ECO:0008006" key="4">
    <source>
        <dbReference type="Google" id="ProtNLM"/>
    </source>
</evidence>
<feature type="transmembrane region" description="Helical" evidence="1">
    <location>
        <begin position="7"/>
        <end position="33"/>
    </location>
</feature>
<dbReference type="STRING" id="1195760.SAMN05444281_2498"/>
<evidence type="ECO:0000256" key="1">
    <source>
        <dbReference type="SAM" id="Phobius"/>
    </source>
</evidence>
<sequence>MKKNTLLSIAIVICKFIRVLYVLTFLIFTGFFVHLQINPSYYNKIDLSNKLDFKNNSFVTSYKVSNGIHINTRRTYKYEGEQKDSEVFTLDQLKKTSLYVSFIKYSVVLFLGFLCFGEFQKVMESVKEVKTFQENNVLSFRRIGKYLLIICVLTSFYYHVFQRGGINGINITPNLLILSLLAYIMAEIFKEGNNLEEENKLTV</sequence>
<dbReference type="EMBL" id="FQXQ01000006">
    <property type="protein sequence ID" value="SHH88669.1"/>
    <property type="molecule type" value="Genomic_DNA"/>
</dbReference>
<feature type="transmembrane region" description="Helical" evidence="1">
    <location>
        <begin position="98"/>
        <end position="117"/>
    </location>
</feature>
<dbReference type="AlphaFoldDB" id="A0A1M5WMD3"/>
<proteinExistence type="predicted"/>
<feature type="transmembrane region" description="Helical" evidence="1">
    <location>
        <begin position="166"/>
        <end position="186"/>
    </location>
</feature>
<gene>
    <name evidence="2" type="ORF">SAMN05444281_2498</name>
</gene>
<dbReference type="Proteomes" id="UP000184109">
    <property type="component" value="Unassembled WGS sequence"/>
</dbReference>
<keyword evidence="1" id="KW-0472">Membrane</keyword>
<feature type="transmembrane region" description="Helical" evidence="1">
    <location>
        <begin position="143"/>
        <end position="160"/>
    </location>
</feature>